<accession>A0A553JS22</accession>
<evidence type="ECO:0008006" key="3">
    <source>
        <dbReference type="Google" id="ProtNLM"/>
    </source>
</evidence>
<proteinExistence type="predicted"/>
<dbReference type="RefSeq" id="WP_143563686.1">
    <property type="nucleotide sequence ID" value="NZ_BMPL01000004.1"/>
</dbReference>
<dbReference type="OrthoDB" id="7840905at2"/>
<sequence length="210" mass="24286">MNLINYLNNNYFTKQQLLDLAKITETELLNFQQQNVMPKCSYKLKLHYTSHSFFGEFNDQSEIEYYAKGYLSWLGILKVTEDPQTVFNLFALRYTKAITYLKNSGHHSDDNTVNSALNLHIKQEWKSFLEGIYGLCTHSGLPEDIAAKEVAILQINEMLALDETGIDLTELTKAVNLLDKSSAMFAPHERLKSSRHRLVDEVRRLYTLTR</sequence>
<evidence type="ECO:0000313" key="1">
    <source>
        <dbReference type="EMBL" id="TRY15256.1"/>
    </source>
</evidence>
<dbReference type="InterPro" id="IPR045694">
    <property type="entry name" value="DUF6058"/>
</dbReference>
<dbReference type="Proteomes" id="UP000318126">
    <property type="component" value="Unassembled WGS sequence"/>
</dbReference>
<dbReference type="EMBL" id="VKGK01000005">
    <property type="protein sequence ID" value="TRY15256.1"/>
    <property type="molecule type" value="Genomic_DNA"/>
</dbReference>
<dbReference type="AlphaFoldDB" id="A0A553JS22"/>
<dbReference type="Pfam" id="PF19531">
    <property type="entry name" value="DUF6058"/>
    <property type="match status" value="1"/>
</dbReference>
<reference evidence="2" key="1">
    <citation type="submission" date="2019-07" db="EMBL/GenBank/DDBJ databases">
        <title>Shewanella sp. YLB-08 draft genomic sequence.</title>
        <authorList>
            <person name="Yu L."/>
        </authorList>
    </citation>
    <scope>NUCLEOTIDE SEQUENCE [LARGE SCALE GENOMIC DNA]</scope>
    <source>
        <strain evidence="2">JCM 20706</strain>
    </source>
</reference>
<protein>
    <recommendedName>
        <fullName evidence="3">Orphan protein</fullName>
    </recommendedName>
</protein>
<comment type="caution">
    <text evidence="1">The sequence shown here is derived from an EMBL/GenBank/DDBJ whole genome shotgun (WGS) entry which is preliminary data.</text>
</comment>
<evidence type="ECO:0000313" key="2">
    <source>
        <dbReference type="Proteomes" id="UP000318126"/>
    </source>
</evidence>
<name>A0A553JS22_SHEHA</name>
<organism evidence="1 2">
    <name type="scientific">Shewanella hanedai</name>
    <name type="common">Alteromonas hanedai</name>
    <dbReference type="NCBI Taxonomy" id="25"/>
    <lineage>
        <taxon>Bacteria</taxon>
        <taxon>Pseudomonadati</taxon>
        <taxon>Pseudomonadota</taxon>
        <taxon>Gammaproteobacteria</taxon>
        <taxon>Alteromonadales</taxon>
        <taxon>Shewanellaceae</taxon>
        <taxon>Shewanella</taxon>
    </lineage>
</organism>
<gene>
    <name evidence="1" type="ORF">FN961_06180</name>
</gene>
<keyword evidence="2" id="KW-1185">Reference proteome</keyword>